<reference evidence="2 3" key="1">
    <citation type="submission" date="2013-08" db="EMBL/GenBank/DDBJ databases">
        <title>Genome of Pontibacillus chungwhensis.</title>
        <authorList>
            <person name="Wang Q."/>
            <person name="Wang G."/>
        </authorList>
    </citation>
    <scope>NUCLEOTIDE SEQUENCE [LARGE SCALE GENOMIC DNA]</scope>
    <source>
        <strain evidence="2 3">BH030062</strain>
    </source>
</reference>
<evidence type="ECO:0000313" key="2">
    <source>
        <dbReference type="EMBL" id="KGP91315.1"/>
    </source>
</evidence>
<accession>A0A0A2VCC0</accession>
<evidence type="ECO:0000313" key="3">
    <source>
        <dbReference type="Proteomes" id="UP000030153"/>
    </source>
</evidence>
<feature type="transmembrane region" description="Helical" evidence="1">
    <location>
        <begin position="12"/>
        <end position="32"/>
    </location>
</feature>
<dbReference type="RefSeq" id="WP_036783628.1">
    <property type="nucleotide sequence ID" value="NZ_AVBG01000007.1"/>
</dbReference>
<dbReference type="STRING" id="1385513.N780_08495"/>
<name>A0A0A2VCC0_9BACI</name>
<gene>
    <name evidence="2" type="ORF">N780_08495</name>
</gene>
<comment type="caution">
    <text evidence="2">The sequence shown here is derived from an EMBL/GenBank/DDBJ whole genome shotgun (WGS) entry which is preliminary data.</text>
</comment>
<dbReference type="Proteomes" id="UP000030153">
    <property type="component" value="Unassembled WGS sequence"/>
</dbReference>
<organism evidence="2 3">
    <name type="scientific">Pontibacillus chungwhensis BH030062</name>
    <dbReference type="NCBI Taxonomy" id="1385513"/>
    <lineage>
        <taxon>Bacteria</taxon>
        <taxon>Bacillati</taxon>
        <taxon>Bacillota</taxon>
        <taxon>Bacilli</taxon>
        <taxon>Bacillales</taxon>
        <taxon>Bacillaceae</taxon>
        <taxon>Pontibacillus</taxon>
    </lineage>
</organism>
<dbReference type="AlphaFoldDB" id="A0A0A2VCC0"/>
<keyword evidence="1" id="KW-1133">Transmembrane helix</keyword>
<protein>
    <submittedName>
        <fullName evidence="2">Uncharacterized protein</fullName>
    </submittedName>
</protein>
<keyword evidence="1" id="KW-0812">Transmembrane</keyword>
<dbReference type="EMBL" id="AVBG01000007">
    <property type="protein sequence ID" value="KGP91315.1"/>
    <property type="molecule type" value="Genomic_DNA"/>
</dbReference>
<sequence length="168" mass="19013">MKFLKKWLRLELIVIVVIGLAALGGQYMNAYYEDKEEMETFLDEYYNQVLLTSSSASYVLANTDDPEQLEKGIDELAKRIDKLDTLLSTGHTYVDDHISVKGFAESVELQEIENSTPSESQLNNIENLKKAMDHIAGELRSDDPARDNKTVSVETFNDILSEGIDYLL</sequence>
<evidence type="ECO:0000256" key="1">
    <source>
        <dbReference type="SAM" id="Phobius"/>
    </source>
</evidence>
<keyword evidence="3" id="KW-1185">Reference proteome</keyword>
<proteinExistence type="predicted"/>
<keyword evidence="1" id="KW-0472">Membrane</keyword>